<comment type="catalytic activity">
    <reaction evidence="10">
        <text>a lipid X + a UDP-2-N,3-O-bis[(3R)-3-hydroxyacyl]-alpha-D-glucosamine = a lipid A disaccharide + UDP + H(+)</text>
        <dbReference type="Rhea" id="RHEA:67828"/>
        <dbReference type="ChEBI" id="CHEBI:15378"/>
        <dbReference type="ChEBI" id="CHEBI:58223"/>
        <dbReference type="ChEBI" id="CHEBI:137748"/>
        <dbReference type="ChEBI" id="CHEBI:176338"/>
        <dbReference type="ChEBI" id="CHEBI:176343"/>
        <dbReference type="EC" id="2.4.1.182"/>
    </reaction>
</comment>
<dbReference type="SUPFAM" id="SSF53756">
    <property type="entry name" value="UDP-Glycosyltransferase/glycogen phosphorylase"/>
    <property type="match status" value="1"/>
</dbReference>
<keyword evidence="8 12" id="KW-0808">Transferase</keyword>
<evidence type="ECO:0000256" key="9">
    <source>
        <dbReference type="ARBA" id="ARBA00023098"/>
    </source>
</evidence>
<organism evidence="12 13">
    <name type="scientific">Lichenibacterium minor</name>
    <dbReference type="NCBI Taxonomy" id="2316528"/>
    <lineage>
        <taxon>Bacteria</taxon>
        <taxon>Pseudomonadati</taxon>
        <taxon>Pseudomonadota</taxon>
        <taxon>Alphaproteobacteria</taxon>
        <taxon>Hyphomicrobiales</taxon>
        <taxon>Lichenihabitantaceae</taxon>
        <taxon>Lichenibacterium</taxon>
    </lineage>
</organism>
<evidence type="ECO:0000313" key="13">
    <source>
        <dbReference type="Proteomes" id="UP000290759"/>
    </source>
</evidence>
<dbReference type="NCBIfam" id="TIGR00215">
    <property type="entry name" value="lpxB"/>
    <property type="match status" value="1"/>
</dbReference>
<dbReference type="GO" id="GO:0016020">
    <property type="term" value="C:membrane"/>
    <property type="evidence" value="ECO:0007669"/>
    <property type="project" value="GOC"/>
</dbReference>
<dbReference type="GO" id="GO:0008915">
    <property type="term" value="F:lipid-A-disaccharide synthase activity"/>
    <property type="evidence" value="ECO:0007669"/>
    <property type="project" value="UniProtKB-UniRule"/>
</dbReference>
<gene>
    <name evidence="12" type="primary">lpxB</name>
    <name evidence="12" type="ORF">D3273_05445</name>
</gene>
<dbReference type="EMBL" id="QYBB01000004">
    <property type="protein sequence ID" value="RYC33050.1"/>
    <property type="molecule type" value="Genomic_DNA"/>
</dbReference>
<keyword evidence="6" id="KW-0441">Lipid A biosynthesis</keyword>
<protein>
    <recommendedName>
        <fullName evidence="4 11">Lipid-A-disaccharide synthase</fullName>
        <ecNumber evidence="3 11">2.4.1.182</ecNumber>
    </recommendedName>
</protein>
<evidence type="ECO:0000256" key="1">
    <source>
        <dbReference type="ARBA" id="ARBA00002056"/>
    </source>
</evidence>
<reference evidence="12 13" key="2">
    <citation type="submission" date="2019-02" db="EMBL/GenBank/DDBJ databases">
        <title>'Lichenibacterium ramalinii' gen. nov. sp. nov., 'Lichenibacterium minor' gen. nov. sp. nov.</title>
        <authorList>
            <person name="Pankratov T."/>
        </authorList>
    </citation>
    <scope>NUCLEOTIDE SEQUENCE [LARGE SCALE GENOMIC DNA]</scope>
    <source>
        <strain evidence="12 13">RmlP026</strain>
    </source>
</reference>
<dbReference type="GO" id="GO:0009245">
    <property type="term" value="P:lipid A biosynthetic process"/>
    <property type="evidence" value="ECO:0007669"/>
    <property type="project" value="UniProtKB-UniRule"/>
</dbReference>
<evidence type="ECO:0000256" key="5">
    <source>
        <dbReference type="ARBA" id="ARBA00022516"/>
    </source>
</evidence>
<evidence type="ECO:0000256" key="2">
    <source>
        <dbReference type="ARBA" id="ARBA00007868"/>
    </source>
</evidence>
<reference evidence="12 13" key="1">
    <citation type="submission" date="2018-12" db="EMBL/GenBank/DDBJ databases">
        <authorList>
            <person name="Grouzdev D.S."/>
            <person name="Krutkina M.S."/>
        </authorList>
    </citation>
    <scope>NUCLEOTIDE SEQUENCE [LARGE SCALE GENOMIC DNA]</scope>
    <source>
        <strain evidence="12 13">RmlP026</strain>
    </source>
</reference>
<dbReference type="InterPro" id="IPR003835">
    <property type="entry name" value="Glyco_trans_19"/>
</dbReference>
<dbReference type="PANTHER" id="PTHR30372">
    <property type="entry name" value="LIPID-A-DISACCHARIDE SYNTHASE"/>
    <property type="match status" value="1"/>
</dbReference>
<evidence type="ECO:0000313" key="12">
    <source>
        <dbReference type="EMBL" id="RYC33050.1"/>
    </source>
</evidence>
<name>A0A4Q2U964_9HYPH</name>
<sequence>MAGEHSGDHLGAGLIRALRERAPGVSVAGVGGDAMAGEGLSSLFPLSDIAVMGFVPVVARLPQLLRRIRDTADAAVAAKPDVLVIVDSPDFTHRVAKRVRASAPGIPVVDYVSPTVWAWRPGRAPAMRAYVDHLLALLPFEPAAHLRLGGPPCTYVGHPLIERLDALRPDAAEAAARSRPTLLVLPGSRRSEIQRLTAVFGDAVGLVAERVPGLDVVLPAVADRADEIRARVRSWPVAPRLVMGEAAKLAAFRSARAALAASGTVTLELALSGVPMAVAYRVSPLETWLRFVVKVPSIVLPNLILGDNAFPEFLQGACTAEALAAAVLPLMGDTPARAAQLAAFARLDGAMRIAPGSTPSAEAARIVLAAASAPHRP</sequence>
<keyword evidence="13" id="KW-1185">Reference proteome</keyword>
<dbReference type="Proteomes" id="UP000290759">
    <property type="component" value="Unassembled WGS sequence"/>
</dbReference>
<dbReference type="Pfam" id="PF02684">
    <property type="entry name" value="LpxB"/>
    <property type="match status" value="1"/>
</dbReference>
<dbReference type="OrthoDB" id="9801642at2"/>
<comment type="similarity">
    <text evidence="2">Belongs to the LpxB family.</text>
</comment>
<proteinExistence type="inferred from homology"/>
<evidence type="ECO:0000256" key="6">
    <source>
        <dbReference type="ARBA" id="ARBA00022556"/>
    </source>
</evidence>
<evidence type="ECO:0000256" key="3">
    <source>
        <dbReference type="ARBA" id="ARBA00012687"/>
    </source>
</evidence>
<keyword evidence="9" id="KW-0443">Lipid metabolism</keyword>
<evidence type="ECO:0000256" key="4">
    <source>
        <dbReference type="ARBA" id="ARBA00020902"/>
    </source>
</evidence>
<evidence type="ECO:0000256" key="11">
    <source>
        <dbReference type="NCBIfam" id="TIGR00215"/>
    </source>
</evidence>
<keyword evidence="7 12" id="KW-0328">Glycosyltransferase</keyword>
<evidence type="ECO:0000256" key="7">
    <source>
        <dbReference type="ARBA" id="ARBA00022676"/>
    </source>
</evidence>
<dbReference type="PANTHER" id="PTHR30372:SF4">
    <property type="entry name" value="LIPID-A-DISACCHARIDE SYNTHASE, MITOCHONDRIAL-RELATED"/>
    <property type="match status" value="1"/>
</dbReference>
<evidence type="ECO:0000256" key="10">
    <source>
        <dbReference type="ARBA" id="ARBA00048975"/>
    </source>
</evidence>
<dbReference type="EC" id="2.4.1.182" evidence="3 11"/>
<dbReference type="AlphaFoldDB" id="A0A4Q2U964"/>
<comment type="caution">
    <text evidence="12">The sequence shown here is derived from an EMBL/GenBank/DDBJ whole genome shotgun (WGS) entry which is preliminary data.</text>
</comment>
<comment type="function">
    <text evidence="1">Condensation of UDP-2,3-diacylglucosamine and 2,3-diacylglucosamine-1-phosphate to form lipid A disaccharide, a precursor of lipid A, a phosphorylated glycolipid that anchors the lipopolysaccharide to the outer membrane of the cell.</text>
</comment>
<dbReference type="GO" id="GO:0005543">
    <property type="term" value="F:phospholipid binding"/>
    <property type="evidence" value="ECO:0007669"/>
    <property type="project" value="TreeGrafter"/>
</dbReference>
<evidence type="ECO:0000256" key="8">
    <source>
        <dbReference type="ARBA" id="ARBA00022679"/>
    </source>
</evidence>
<accession>A0A4Q2U964</accession>
<keyword evidence="5" id="KW-0444">Lipid biosynthesis</keyword>